<dbReference type="AlphaFoldDB" id="A0A6M7UNK2"/>
<dbReference type="InterPro" id="IPR051470">
    <property type="entry name" value="Thiol:disulfide_interchange"/>
</dbReference>
<reference evidence="3 4" key="1">
    <citation type="submission" date="2018-10" db="EMBL/GenBank/DDBJ databases">
        <authorList>
            <person name="Perry B.J."/>
            <person name="Sullivan J.T."/>
            <person name="Murphy R.J.T."/>
            <person name="Ramsay J.P."/>
            <person name="Ronson C.W."/>
        </authorList>
    </citation>
    <scope>NUCLEOTIDE SEQUENCE [LARGE SCALE GENOMIC DNA]</scope>
    <source>
        <strain evidence="3 4">NZP2014</strain>
    </source>
</reference>
<dbReference type="InterPro" id="IPR041205">
    <property type="entry name" value="ScsC_N"/>
</dbReference>
<feature type="signal peptide" evidence="1">
    <location>
        <begin position="1"/>
        <end position="33"/>
    </location>
</feature>
<gene>
    <name evidence="3" type="ORF">EB233_20800</name>
</gene>
<keyword evidence="4" id="KW-1185">Reference proteome</keyword>
<dbReference type="RefSeq" id="WP_064991467.1">
    <property type="nucleotide sequence ID" value="NZ_CP033361.1"/>
</dbReference>
<dbReference type="SUPFAM" id="SSF52833">
    <property type="entry name" value="Thioredoxin-like"/>
    <property type="match status" value="1"/>
</dbReference>
<dbReference type="InterPro" id="IPR001853">
    <property type="entry name" value="DSBA-like_thioredoxin_dom"/>
</dbReference>
<feature type="domain" description="Thioredoxin" evidence="2">
    <location>
        <begin position="48"/>
        <end position="276"/>
    </location>
</feature>
<dbReference type="CDD" id="cd03023">
    <property type="entry name" value="DsbA_Com1_like"/>
    <property type="match status" value="1"/>
</dbReference>
<feature type="chain" id="PRO_5026795399" evidence="1">
    <location>
        <begin position="34"/>
        <end position="278"/>
    </location>
</feature>
<dbReference type="InterPro" id="IPR036249">
    <property type="entry name" value="Thioredoxin-like_sf"/>
</dbReference>
<keyword evidence="1" id="KW-0732">Signal</keyword>
<dbReference type="PROSITE" id="PS51352">
    <property type="entry name" value="THIOREDOXIN_2"/>
    <property type="match status" value="1"/>
</dbReference>
<evidence type="ECO:0000256" key="1">
    <source>
        <dbReference type="SAM" id="SignalP"/>
    </source>
</evidence>
<accession>A0A6M7UNK2</accession>
<sequence length="278" mass="29820">MKKALLLGTTGVAVALAMLAFGFVAGSPQIAKAGTAQPVEATQPVQTAGADTKAPDTKIDRTEVEGIIRDYLLKNPEVLLEVQDALEAKQKEEQRLAALGVIKNAKEQIFNSSFDGIVGNPNGKVTIVEFYDYNCGFCKRAIEDMRALTKSDPDLRFVLKEFPILGPDSQKASVVSMAFHLMMPEKYGEFHNALLGGQGRATEAAAIKIALSLGADETTLREKMKDPSIPEAFSKTYDLANKLSITGTPSYVVGNEVVFGALGQEVLAQKIEAVKAAL</sequence>
<dbReference type="PANTHER" id="PTHR35272:SF3">
    <property type="entry name" value="THIOL:DISULFIDE INTERCHANGE PROTEIN DSBC"/>
    <property type="match status" value="1"/>
</dbReference>
<dbReference type="Proteomes" id="UP000503339">
    <property type="component" value="Chromosome"/>
</dbReference>
<organism evidence="3 4">
    <name type="scientific">Mesorhizobium erdmanii</name>
    <dbReference type="NCBI Taxonomy" id="1777866"/>
    <lineage>
        <taxon>Bacteria</taxon>
        <taxon>Pseudomonadati</taxon>
        <taxon>Pseudomonadota</taxon>
        <taxon>Alphaproteobacteria</taxon>
        <taxon>Hyphomicrobiales</taxon>
        <taxon>Phyllobacteriaceae</taxon>
        <taxon>Mesorhizobium</taxon>
    </lineage>
</organism>
<evidence type="ECO:0000259" key="2">
    <source>
        <dbReference type="PROSITE" id="PS51352"/>
    </source>
</evidence>
<dbReference type="Pfam" id="PF01323">
    <property type="entry name" value="DSBA"/>
    <property type="match status" value="1"/>
</dbReference>
<dbReference type="GO" id="GO:0016491">
    <property type="term" value="F:oxidoreductase activity"/>
    <property type="evidence" value="ECO:0007669"/>
    <property type="project" value="InterPro"/>
</dbReference>
<dbReference type="InterPro" id="IPR013766">
    <property type="entry name" value="Thioredoxin_domain"/>
</dbReference>
<dbReference type="PANTHER" id="PTHR35272">
    <property type="entry name" value="THIOL:DISULFIDE INTERCHANGE PROTEIN DSBC-RELATED"/>
    <property type="match status" value="1"/>
</dbReference>
<dbReference type="Pfam" id="PF18312">
    <property type="entry name" value="ScsC_N"/>
    <property type="match status" value="1"/>
</dbReference>
<name>A0A6M7UNK2_9HYPH</name>
<evidence type="ECO:0000313" key="3">
    <source>
        <dbReference type="EMBL" id="QKC77638.1"/>
    </source>
</evidence>
<protein>
    <submittedName>
        <fullName evidence="3">DsbA family protein</fullName>
    </submittedName>
</protein>
<evidence type="ECO:0000313" key="4">
    <source>
        <dbReference type="Proteomes" id="UP000503339"/>
    </source>
</evidence>
<proteinExistence type="predicted"/>
<dbReference type="Gene3D" id="3.40.30.10">
    <property type="entry name" value="Glutaredoxin"/>
    <property type="match status" value="1"/>
</dbReference>
<dbReference type="EMBL" id="CP033361">
    <property type="protein sequence ID" value="QKC77638.1"/>
    <property type="molecule type" value="Genomic_DNA"/>
</dbReference>
<dbReference type="KEGG" id="merd:EB233_20800"/>